<evidence type="ECO:0000259" key="14">
    <source>
        <dbReference type="Pfam" id="PF09924"/>
    </source>
</evidence>
<evidence type="ECO:0000256" key="9">
    <source>
        <dbReference type="ARBA" id="ARBA00023098"/>
    </source>
</evidence>
<dbReference type="Pfam" id="PF09924">
    <property type="entry name" value="LPG_synthase_C"/>
    <property type="match status" value="1"/>
</dbReference>
<feature type="transmembrane region" description="Helical" evidence="13">
    <location>
        <begin position="12"/>
        <end position="30"/>
    </location>
</feature>
<feature type="transmembrane region" description="Helical" evidence="13">
    <location>
        <begin position="490"/>
        <end position="510"/>
    </location>
</feature>
<evidence type="ECO:0000256" key="12">
    <source>
        <dbReference type="ARBA" id="ARBA00047540"/>
    </source>
</evidence>
<feature type="transmembrane region" description="Helical" evidence="13">
    <location>
        <begin position="50"/>
        <end position="70"/>
    </location>
</feature>
<feature type="domain" description="Phosphatidylglycerol lysyltransferase C-terminal" evidence="14">
    <location>
        <begin position="532"/>
        <end position="820"/>
    </location>
</feature>
<dbReference type="EMBL" id="QYJN01000005">
    <property type="protein sequence ID" value="RIP33433.1"/>
    <property type="molecule type" value="Genomic_DNA"/>
</dbReference>
<comment type="similarity">
    <text evidence="2 13">Belongs to the LPG synthase family.</text>
</comment>
<evidence type="ECO:0000256" key="8">
    <source>
        <dbReference type="ARBA" id="ARBA00022989"/>
    </source>
</evidence>
<dbReference type="AlphaFoldDB" id="A0A3A0VXZ9"/>
<evidence type="ECO:0000313" key="15">
    <source>
        <dbReference type="EMBL" id="RIP33433.1"/>
    </source>
</evidence>
<feature type="transmembrane region" description="Helical" evidence="13">
    <location>
        <begin position="127"/>
        <end position="155"/>
    </location>
</feature>
<keyword evidence="6 13" id="KW-0808">Transferase</keyword>
<dbReference type="SUPFAM" id="SSF55729">
    <property type="entry name" value="Acyl-CoA N-acyltransferases (Nat)"/>
    <property type="match status" value="1"/>
</dbReference>
<comment type="caution">
    <text evidence="15">The sequence shown here is derived from an EMBL/GenBank/DDBJ whole genome shotgun (WGS) entry which is preliminary data.</text>
</comment>
<feature type="transmembrane region" description="Helical" evidence="13">
    <location>
        <begin position="230"/>
        <end position="251"/>
    </location>
</feature>
<evidence type="ECO:0000256" key="1">
    <source>
        <dbReference type="ARBA" id="ARBA00004651"/>
    </source>
</evidence>
<dbReference type="PANTHER" id="PTHR34697">
    <property type="entry name" value="PHOSPHATIDYLGLYCEROL LYSYLTRANSFERASE"/>
    <property type="match status" value="1"/>
</dbReference>
<dbReference type="GO" id="GO:0006629">
    <property type="term" value="P:lipid metabolic process"/>
    <property type="evidence" value="ECO:0007669"/>
    <property type="project" value="UniProtKB-KW"/>
</dbReference>
<dbReference type="RefSeq" id="WP_119485764.1">
    <property type="nucleotide sequence ID" value="NZ_QYJN01000005.1"/>
</dbReference>
<reference evidence="15 16" key="1">
    <citation type="journal article" date="2016" name="Front. Microbiol.">
        <title>Comprehensive Phylogenetic Analysis of Bovine Non-aureus Staphylococci Species Based on Whole-Genome Sequencing.</title>
        <authorList>
            <person name="Naushad S."/>
            <person name="Barkema H.W."/>
            <person name="Luby C."/>
            <person name="Condas L.A."/>
            <person name="Nobrega D.B."/>
            <person name="Carson D.A."/>
            <person name="De Buck J."/>
        </authorList>
    </citation>
    <scope>NUCLEOTIDE SEQUENCE [LARGE SCALE GENOMIC DNA]</scope>
    <source>
        <strain evidence="15 16">SNUC 4781</strain>
    </source>
</reference>
<dbReference type="PANTHER" id="PTHR34697:SF2">
    <property type="entry name" value="PHOSPHATIDYLGLYCEROL LYSYLTRANSFERASE"/>
    <property type="match status" value="1"/>
</dbReference>
<feature type="transmembrane region" description="Helical" evidence="13">
    <location>
        <begin position="194"/>
        <end position="218"/>
    </location>
</feature>
<dbReference type="InterPro" id="IPR022791">
    <property type="entry name" value="L-PG_synthase/AglD"/>
</dbReference>
<comment type="catalytic activity">
    <reaction evidence="12 13">
        <text>L-lysyl-tRNA(Lys) + a 1,2-diacyl-sn-glycero-3-phospho-(1'-sn-glycerol) = a 1,2-diacyl-sn-glycero-3-phospho-1'-(3'-O-L-lysyl)-sn-glycerol + tRNA(Lys)</text>
        <dbReference type="Rhea" id="RHEA:10668"/>
        <dbReference type="Rhea" id="RHEA-COMP:9696"/>
        <dbReference type="Rhea" id="RHEA-COMP:9697"/>
        <dbReference type="ChEBI" id="CHEBI:64716"/>
        <dbReference type="ChEBI" id="CHEBI:75792"/>
        <dbReference type="ChEBI" id="CHEBI:78442"/>
        <dbReference type="ChEBI" id="CHEBI:78529"/>
        <dbReference type="EC" id="2.3.2.3"/>
    </reaction>
</comment>
<organism evidence="15 16">
    <name type="scientific">Staphylococcus gallinarum</name>
    <dbReference type="NCBI Taxonomy" id="1293"/>
    <lineage>
        <taxon>Bacteria</taxon>
        <taxon>Bacillati</taxon>
        <taxon>Bacillota</taxon>
        <taxon>Bacilli</taxon>
        <taxon>Bacillales</taxon>
        <taxon>Staphylococcaceae</taxon>
        <taxon>Staphylococcus</taxon>
    </lineage>
</organism>
<feature type="transmembrane region" description="Helical" evidence="13">
    <location>
        <begin position="271"/>
        <end position="296"/>
    </location>
</feature>
<dbReference type="GO" id="GO:0005886">
    <property type="term" value="C:plasma membrane"/>
    <property type="evidence" value="ECO:0007669"/>
    <property type="project" value="UniProtKB-SubCell"/>
</dbReference>
<evidence type="ECO:0000313" key="16">
    <source>
        <dbReference type="Proteomes" id="UP000265541"/>
    </source>
</evidence>
<dbReference type="GO" id="GO:0055091">
    <property type="term" value="P:phospholipid homeostasis"/>
    <property type="evidence" value="ECO:0007669"/>
    <property type="project" value="TreeGrafter"/>
</dbReference>
<feature type="transmembrane region" description="Helical" evidence="13">
    <location>
        <begin position="336"/>
        <end position="356"/>
    </location>
</feature>
<name>A0A3A0VXZ9_STAGA</name>
<keyword evidence="8 13" id="KW-1133">Transmembrane helix</keyword>
<dbReference type="InterPro" id="IPR024320">
    <property type="entry name" value="LPG_synthase_C"/>
</dbReference>
<dbReference type="GO" id="GO:0050071">
    <property type="term" value="F:phosphatidylglycerol lysyltransferase activity"/>
    <property type="evidence" value="ECO:0007669"/>
    <property type="project" value="UniProtKB-EC"/>
</dbReference>
<protein>
    <recommendedName>
        <fullName evidence="4 13">Phosphatidylglycerol lysyltransferase</fullName>
        <ecNumber evidence="3 13">2.3.2.3</ecNumber>
    </recommendedName>
    <alternativeName>
        <fullName evidence="13">Lysylphosphatidylglycerol synthase</fullName>
    </alternativeName>
</protein>
<proteinExistence type="inferred from homology"/>
<dbReference type="NCBIfam" id="NF033480">
    <property type="entry name" value="bifunc_MprF"/>
    <property type="match status" value="1"/>
</dbReference>
<keyword evidence="9 13" id="KW-0443">Lipid metabolism</keyword>
<dbReference type="InterPro" id="IPR016181">
    <property type="entry name" value="Acyl_CoA_acyltransferase"/>
</dbReference>
<accession>A0A3A0VXZ9</accession>
<feature type="transmembrane region" description="Helical" evidence="13">
    <location>
        <begin position="90"/>
        <end position="115"/>
    </location>
</feature>
<dbReference type="EC" id="2.3.2.3" evidence="3 13"/>
<evidence type="ECO:0000256" key="6">
    <source>
        <dbReference type="ARBA" id="ARBA00022679"/>
    </source>
</evidence>
<dbReference type="Proteomes" id="UP000265541">
    <property type="component" value="Unassembled WGS sequence"/>
</dbReference>
<dbReference type="InterPro" id="IPR051211">
    <property type="entry name" value="PG_lysyltransferase"/>
</dbReference>
<comment type="function">
    <text evidence="13">Catalyzes the transfer of a lysyl group from L-lysyl-tRNA(Lys) to membrane-bound phosphatidylglycerol (PG), which produces lysylphosphatidylglycerol (LPG), a major component of the bacterial membrane with a positive net charge. LPG synthesis contributes to bacterial virulence as it is involved in the resistance mechanism against cationic antimicrobial peptides (CAMP) produces by the host's immune system (defensins, cathelicidins) and by the competing microorganisms.</text>
</comment>
<dbReference type="Pfam" id="PF03706">
    <property type="entry name" value="LPG_synthase_TM"/>
    <property type="match status" value="1"/>
</dbReference>
<evidence type="ECO:0000256" key="3">
    <source>
        <dbReference type="ARBA" id="ARBA00012014"/>
    </source>
</evidence>
<evidence type="ECO:0000256" key="5">
    <source>
        <dbReference type="ARBA" id="ARBA00022475"/>
    </source>
</evidence>
<keyword evidence="11 13" id="KW-0046">Antibiotic resistance</keyword>
<keyword evidence="10 13" id="KW-0472">Membrane</keyword>
<gene>
    <name evidence="13 15" type="primary">mprF</name>
    <name evidence="15" type="ORF">BUZ14_09995</name>
</gene>
<feature type="transmembrane region" description="Helical" evidence="13">
    <location>
        <begin position="397"/>
        <end position="416"/>
    </location>
</feature>
<comment type="subcellular location">
    <subcellularLocation>
        <location evidence="1 13">Cell membrane</location>
        <topology evidence="1 13">Multi-pass membrane protein</topology>
    </subcellularLocation>
</comment>
<feature type="transmembrane region" description="Helical" evidence="13">
    <location>
        <begin position="422"/>
        <end position="439"/>
    </location>
</feature>
<evidence type="ECO:0000256" key="2">
    <source>
        <dbReference type="ARBA" id="ARBA00008627"/>
    </source>
</evidence>
<evidence type="ECO:0000256" key="4">
    <source>
        <dbReference type="ARBA" id="ARBA00021546"/>
    </source>
</evidence>
<evidence type="ECO:0000256" key="11">
    <source>
        <dbReference type="ARBA" id="ARBA00023251"/>
    </source>
</evidence>
<feature type="transmembrane region" description="Helical" evidence="13">
    <location>
        <begin position="451"/>
        <end position="470"/>
    </location>
</feature>
<feature type="transmembrane region" description="Helical" evidence="13">
    <location>
        <begin position="368"/>
        <end position="385"/>
    </location>
</feature>
<dbReference type="GO" id="GO:0046677">
    <property type="term" value="P:response to antibiotic"/>
    <property type="evidence" value="ECO:0007669"/>
    <property type="project" value="UniProtKB-KW"/>
</dbReference>
<feature type="transmembrane region" description="Helical" evidence="13">
    <location>
        <begin position="167"/>
        <end position="188"/>
    </location>
</feature>
<evidence type="ECO:0000256" key="10">
    <source>
        <dbReference type="ARBA" id="ARBA00023136"/>
    </source>
</evidence>
<sequence>MSKELRGKLLSTLKLIFAVGLLIFVIFTLYRELSHINFKQTVKAFGKINSLWLVGLFLSGGASVIVMSLYDVILAKTLKLRISIWRTIRIGYIVNALNSVIGFGGFIGASVRFLFYKDTTKDKKALVHTISIVLVSMLTGLSLLSILVVIHIFDVSHIFSPFPWIRWLLYIVALFLPIFIVVTILKPVQQSERFLGVYCTIVSAVEWFVAALVLYFAAYIVGIHIAFPTFMGIFIIAALSGLISFIPGGFGSFDLVVLLGMKGLGIPEEKIVLAVLLYRFAYYLFPILIALILSTFEFKDTAKRYWEDSRISIPVKDMSSLLASYQKDVLARIPSFSIAVLLTFTSLVFFLNNLTIIYDGLYAPNHNVYYIIVAIHTCACLLLLLNAYGVYCGSKRAILFSIISAILIFGVTAYTYASFVLLGWLITISILLVLFYRRATVIKRPFRLSKLILSILVGAIILLINHFIITSAFTSLDIYHVEIDTSILRYYFWLTIVLVAVIVGLIVWWFEHRHHVLRTDESLEICEGIVAEYSGHFLSHLMYSGDKKFFVNNQQDAFIMYRYKNNAYIVLGDPIGNSTSFNALLEAFYKEAKFLGYDIIFYQVTDKYMSLYHNFGNQFFKLGEEAVIDLNNFSTAGKKKRGLRATLNKLEDSDLTFEVMKPPFSKALLTELKAVSDEWLGDRNEMHFSVGQFDSCYLNQAPIAIIKNNDNNIIAFASIMPVIEYETISVDLIRWKIDSDLPLMDGLYLKVLLWAKEQGYSKFNMGMATLSNVGQVQFSFYGERIAGRVFEHFNGLYRFQGLRRYKEKFKPEWEPRFLVYRKHHSLWLSMMKVMRVIRKKK</sequence>
<evidence type="ECO:0000256" key="13">
    <source>
        <dbReference type="RuleBase" id="RU363042"/>
    </source>
</evidence>
<keyword evidence="5" id="KW-1003">Cell membrane</keyword>
<keyword evidence="7 13" id="KW-0812">Transmembrane</keyword>
<evidence type="ECO:0000256" key="7">
    <source>
        <dbReference type="ARBA" id="ARBA00022692"/>
    </source>
</evidence>
<dbReference type="OrthoDB" id="145485at2"/>